<dbReference type="Gene3D" id="3.40.1090.10">
    <property type="entry name" value="Cytosolic phospholipase A2 catalytic domain"/>
    <property type="match status" value="1"/>
</dbReference>
<dbReference type="InterPro" id="IPR016035">
    <property type="entry name" value="Acyl_Trfase/lysoPLipase"/>
</dbReference>
<accession>A3LWZ9</accession>
<evidence type="ECO:0000313" key="9">
    <source>
        <dbReference type="EMBL" id="ABN67717.2"/>
    </source>
</evidence>
<dbReference type="PROSITE" id="PS50835">
    <property type="entry name" value="IG_LIKE"/>
    <property type="match status" value="1"/>
</dbReference>
<keyword evidence="3 5" id="KW-0442">Lipid degradation</keyword>
<dbReference type="GO" id="GO:0004622">
    <property type="term" value="F:phosphatidylcholine lysophospholipase activity"/>
    <property type="evidence" value="ECO:0007669"/>
    <property type="project" value="UniProtKB-EC"/>
</dbReference>
<dbReference type="OMA" id="FIANCRN"/>
<evidence type="ECO:0000256" key="1">
    <source>
        <dbReference type="ARBA" id="ARBA00008780"/>
    </source>
</evidence>
<feature type="domain" description="PLA2c" evidence="8">
    <location>
        <begin position="1"/>
        <end position="685"/>
    </location>
</feature>
<dbReference type="EMBL" id="CP000500">
    <property type="protein sequence ID" value="ABN67717.2"/>
    <property type="molecule type" value="Genomic_DNA"/>
</dbReference>
<evidence type="ECO:0000256" key="3">
    <source>
        <dbReference type="ARBA" id="ARBA00022963"/>
    </source>
</evidence>
<dbReference type="RefSeq" id="XP_001385746.2">
    <property type="nucleotide sequence ID" value="XM_001385709.1"/>
</dbReference>
<reference evidence="9 10" key="1">
    <citation type="journal article" date="2007" name="Nat. Biotechnol.">
        <title>Genome sequence of the lignocellulose-bioconverting and xylose-fermenting yeast Pichia stipitis.</title>
        <authorList>
            <person name="Jeffries T.W."/>
            <person name="Grigoriev I.V."/>
            <person name="Grimwood J."/>
            <person name="Laplaza J.M."/>
            <person name="Aerts A."/>
            <person name="Salamov A."/>
            <person name="Schmutz J."/>
            <person name="Lindquist E."/>
            <person name="Dehal P."/>
            <person name="Shapiro H."/>
            <person name="Jin Y.S."/>
            <person name="Passoth V."/>
            <person name="Richardson P.M."/>
        </authorList>
    </citation>
    <scope>NUCLEOTIDE SEQUENCE [LARGE SCALE GENOMIC DNA]</scope>
    <source>
        <strain evidence="10">ATCC 58785 / CBS 6054 / NBRC 10063 / NRRL Y-11545</strain>
    </source>
</reference>
<dbReference type="SMART" id="SM00022">
    <property type="entry name" value="PLAc"/>
    <property type="match status" value="1"/>
</dbReference>
<sequence length="688" mass="77891">DEKEYTTRRNSKTEISLREFFKNSKIPGFNYDLFSRLKAKPTKIALAFSGGGYRSMLIGAGCVAALDIRNENTSERLGGILQASSYIAGISGGSWLVMSQFVNDFPTIDGLKESWDLEHQLLEGVPSFDPIGIQTQVRIQDNKSGTEIKKEEPLKKKSQEETSFFGNIYSFFVKKTPNQLLLTKDDMNGPSPNNMIVKFMKSMFVNNNNNNSVTPNIKGYTRDTPLEKIFSYYKELQIEVRDKRKAGYQISLTDYWGRTIARRIFRSTARSPGATMSTSIQMSSFQNYEQPFPIITTIERDPRYIETNIDSHQFEITPFEFGSWDSFLNGFLPIKYLGTKLINGSSTSRTDNNSYARCVTGFDNIGFLTGTSSSLFNHIFVYLYQILLDIKSEASTAVGTILKSLGLSSEFRSLMNPSLHPDNAIYSPNPFYGYENKHGCDGRNITSNENLYLFDGGDDGQNIPFQPLLVSSRELDIILAFDLTADYLNYPNGTTLVRSQERFHNRDSKMGTPKFTLASTYNGTTRSSVRSSFPFAPSPEEIVENGLNKRPLFLGCDVYQDYPELDVKWMNNYSSKIDNKNSSFHLPPLIVYYSNGDYGYKANTSTFQLSYSKDEVDGMVSNGINLATFNNSSYYEMCLGCALLKREFDRLELDHKTDAYGNSLFTTPAICRRCYADFCWKGSIRAIR</sequence>
<dbReference type="Proteomes" id="UP000002258">
    <property type="component" value="Chromosome 6"/>
</dbReference>
<dbReference type="HOGENOM" id="CLU_014602_2_0_1"/>
<evidence type="ECO:0000256" key="2">
    <source>
        <dbReference type="ARBA" id="ARBA00022801"/>
    </source>
</evidence>
<dbReference type="GO" id="GO:0005829">
    <property type="term" value="C:cytosol"/>
    <property type="evidence" value="ECO:0007669"/>
    <property type="project" value="TreeGrafter"/>
</dbReference>
<feature type="domain" description="Ig-like" evidence="7">
    <location>
        <begin position="513"/>
        <end position="610"/>
    </location>
</feature>
<evidence type="ECO:0000259" key="7">
    <source>
        <dbReference type="PROSITE" id="PS50835"/>
    </source>
</evidence>
<dbReference type="FunCoup" id="A3LWZ9">
    <property type="interactions" value="25"/>
</dbReference>
<dbReference type="GO" id="GO:0005783">
    <property type="term" value="C:endoplasmic reticulum"/>
    <property type="evidence" value="ECO:0007669"/>
    <property type="project" value="TreeGrafter"/>
</dbReference>
<dbReference type="GO" id="GO:0005886">
    <property type="term" value="C:plasma membrane"/>
    <property type="evidence" value="ECO:0007669"/>
    <property type="project" value="TreeGrafter"/>
</dbReference>
<comment type="similarity">
    <text evidence="1 6">Belongs to the lysophospholipase family.</text>
</comment>
<dbReference type="InterPro" id="IPR007110">
    <property type="entry name" value="Ig-like_dom"/>
</dbReference>
<protein>
    <recommendedName>
        <fullName evidence="6">Lysophospholipase</fullName>
        <ecNumber evidence="6">3.1.1.5</ecNumber>
    </recommendedName>
</protein>
<dbReference type="OrthoDB" id="4084751at2759"/>
<dbReference type="PROSITE" id="PS51210">
    <property type="entry name" value="PLA2C"/>
    <property type="match status" value="1"/>
</dbReference>
<dbReference type="GO" id="GO:0004623">
    <property type="term" value="F:phospholipase A2 activity"/>
    <property type="evidence" value="ECO:0007669"/>
    <property type="project" value="TreeGrafter"/>
</dbReference>
<evidence type="ECO:0000313" key="10">
    <source>
        <dbReference type="Proteomes" id="UP000002258"/>
    </source>
</evidence>
<evidence type="ECO:0000256" key="4">
    <source>
        <dbReference type="ARBA" id="ARBA00023098"/>
    </source>
</evidence>
<dbReference type="InParanoid" id="A3LWZ9"/>
<evidence type="ECO:0000256" key="6">
    <source>
        <dbReference type="RuleBase" id="RU362103"/>
    </source>
</evidence>
<dbReference type="STRING" id="322104.A3LWZ9"/>
<dbReference type="GeneID" id="4840124"/>
<gene>
    <name evidence="9" type="primary">PLB2</name>
    <name evidence="9" type="ORF">PICST_62092</name>
</gene>
<dbReference type="AlphaFoldDB" id="A3LWZ9"/>
<dbReference type="PANTHER" id="PTHR10728:SF56">
    <property type="entry name" value="MEIOTIC PHOSPHOLIPASE SPO1-RELATED"/>
    <property type="match status" value="1"/>
</dbReference>
<feature type="non-terminal residue" evidence="9">
    <location>
        <position position="1"/>
    </location>
</feature>
<dbReference type="InterPro" id="IPR002642">
    <property type="entry name" value="LysoPLipase_cat_dom"/>
</dbReference>
<dbReference type="EC" id="3.1.1.5" evidence="6"/>
<dbReference type="PANTHER" id="PTHR10728">
    <property type="entry name" value="CYTOSOLIC PHOSPHOLIPASE A2"/>
    <property type="match status" value="1"/>
</dbReference>
<evidence type="ECO:0000256" key="5">
    <source>
        <dbReference type="PROSITE-ProRule" id="PRU00555"/>
    </source>
</evidence>
<organism evidence="9 10">
    <name type="scientific">Scheffersomyces stipitis (strain ATCC 58785 / CBS 6054 / NBRC 10063 / NRRL Y-11545)</name>
    <name type="common">Yeast</name>
    <name type="synonym">Pichia stipitis</name>
    <dbReference type="NCBI Taxonomy" id="322104"/>
    <lineage>
        <taxon>Eukaryota</taxon>
        <taxon>Fungi</taxon>
        <taxon>Dikarya</taxon>
        <taxon>Ascomycota</taxon>
        <taxon>Saccharomycotina</taxon>
        <taxon>Pichiomycetes</taxon>
        <taxon>Debaryomycetaceae</taxon>
        <taxon>Scheffersomyces</taxon>
    </lineage>
</organism>
<keyword evidence="10" id="KW-1185">Reference proteome</keyword>
<proteinExistence type="inferred from homology"/>
<evidence type="ECO:0000259" key="8">
    <source>
        <dbReference type="PROSITE" id="PS51210"/>
    </source>
</evidence>
<dbReference type="GO" id="GO:0005576">
    <property type="term" value="C:extracellular region"/>
    <property type="evidence" value="ECO:0007669"/>
    <property type="project" value="TreeGrafter"/>
</dbReference>
<comment type="catalytic activity">
    <reaction evidence="6">
        <text>a 1-acyl-sn-glycero-3-phosphocholine + H2O = sn-glycerol 3-phosphocholine + a fatty acid + H(+)</text>
        <dbReference type="Rhea" id="RHEA:15177"/>
        <dbReference type="ChEBI" id="CHEBI:15377"/>
        <dbReference type="ChEBI" id="CHEBI:15378"/>
        <dbReference type="ChEBI" id="CHEBI:16870"/>
        <dbReference type="ChEBI" id="CHEBI:28868"/>
        <dbReference type="ChEBI" id="CHEBI:58168"/>
        <dbReference type="EC" id="3.1.1.5"/>
    </reaction>
</comment>
<name>A3LWZ9_PICST</name>
<keyword evidence="4 5" id="KW-0443">Lipid metabolism</keyword>
<keyword evidence="2 5" id="KW-0378">Hydrolase</keyword>
<dbReference type="GO" id="GO:0046475">
    <property type="term" value="P:glycerophospholipid catabolic process"/>
    <property type="evidence" value="ECO:0007669"/>
    <property type="project" value="TreeGrafter"/>
</dbReference>
<dbReference type="eggNOG" id="KOG1325">
    <property type="taxonomic scope" value="Eukaryota"/>
</dbReference>
<dbReference type="Pfam" id="PF01735">
    <property type="entry name" value="PLA2_B"/>
    <property type="match status" value="2"/>
</dbReference>
<dbReference type="KEGG" id="pic:PICST_62092"/>
<dbReference type="SUPFAM" id="SSF52151">
    <property type="entry name" value="FabD/lysophospholipase-like"/>
    <property type="match status" value="1"/>
</dbReference>